<sequence>MEHHIVGRYRGFVIEAHIEPREARLCGGIALTYRVTWSLRRMTRKPQLKLDGIATDWAPLRTMRSAAPPGRSTPPFSERRLTRHVQMLRFPKSISHSRKV</sequence>
<accession>A0A4Y8MJA8</accession>
<comment type="caution">
    <text evidence="2">The sequence shown here is derived from an EMBL/GenBank/DDBJ whole genome shotgun (WGS) entry which is preliminary data.</text>
</comment>
<evidence type="ECO:0000313" key="3">
    <source>
        <dbReference type="Proteomes" id="UP000297385"/>
    </source>
</evidence>
<protein>
    <submittedName>
        <fullName evidence="2">Uncharacterized protein</fullName>
    </submittedName>
</protein>
<evidence type="ECO:0000313" key="2">
    <source>
        <dbReference type="EMBL" id="TFE37522.1"/>
    </source>
</evidence>
<feature type="region of interest" description="Disordered" evidence="1">
    <location>
        <begin position="61"/>
        <end position="81"/>
    </location>
</feature>
<reference evidence="2 3" key="1">
    <citation type="submission" date="2019-03" db="EMBL/GenBank/DDBJ databases">
        <title>Complete Genome Sequence of Paraburkholderia dipogonis ICMP 19430T, a Nitrogen-fixing Symbiont of the South African Invasive Legume Dipogon lignosus in New Zealand.</title>
        <authorList>
            <person name="De Meyer S.E."/>
        </authorList>
    </citation>
    <scope>NUCLEOTIDE SEQUENCE [LARGE SCALE GENOMIC DNA]</scope>
    <source>
        <strain evidence="2 3">ICMP 19430</strain>
    </source>
</reference>
<dbReference type="Proteomes" id="UP000297385">
    <property type="component" value="Unassembled WGS sequence"/>
</dbReference>
<dbReference type="AlphaFoldDB" id="A0A4Y8MJA8"/>
<name>A0A4Y8MJA8_9BURK</name>
<organism evidence="2 3">
    <name type="scientific">Paraburkholderia dipogonis</name>
    <dbReference type="NCBI Taxonomy" id="1211383"/>
    <lineage>
        <taxon>Bacteria</taxon>
        <taxon>Pseudomonadati</taxon>
        <taxon>Pseudomonadota</taxon>
        <taxon>Betaproteobacteria</taxon>
        <taxon>Burkholderiales</taxon>
        <taxon>Burkholderiaceae</taxon>
        <taxon>Paraburkholderia</taxon>
    </lineage>
</organism>
<evidence type="ECO:0000256" key="1">
    <source>
        <dbReference type="SAM" id="MobiDB-lite"/>
    </source>
</evidence>
<gene>
    <name evidence="2" type="ORF">E2553_39485</name>
</gene>
<proteinExistence type="predicted"/>
<dbReference type="EMBL" id="SNVI01000005">
    <property type="protein sequence ID" value="TFE37522.1"/>
    <property type="molecule type" value="Genomic_DNA"/>
</dbReference>